<keyword evidence="3 4" id="KW-0732">Signal</keyword>
<dbReference type="InterPro" id="IPR006059">
    <property type="entry name" value="SBP"/>
</dbReference>
<evidence type="ECO:0000313" key="6">
    <source>
        <dbReference type="Proteomes" id="UP001281447"/>
    </source>
</evidence>
<organism evidence="5 6">
    <name type="scientific">Tigheibacillus halophilus</name>
    <dbReference type="NCBI Taxonomy" id="361280"/>
    <lineage>
        <taxon>Bacteria</taxon>
        <taxon>Bacillati</taxon>
        <taxon>Bacillota</taxon>
        <taxon>Bacilli</taxon>
        <taxon>Bacillales</taxon>
        <taxon>Bacillaceae</taxon>
        <taxon>Tigheibacillus</taxon>
    </lineage>
</organism>
<comment type="caution">
    <text evidence="5">The sequence shown here is derived from an EMBL/GenBank/DDBJ whole genome shotgun (WGS) entry which is preliminary data.</text>
</comment>
<dbReference type="PANTHER" id="PTHR30061">
    <property type="entry name" value="MALTOSE-BINDING PERIPLASMIC PROTEIN"/>
    <property type="match status" value="1"/>
</dbReference>
<dbReference type="Pfam" id="PF01547">
    <property type="entry name" value="SBP_bac_1"/>
    <property type="match status" value="1"/>
</dbReference>
<evidence type="ECO:0000313" key="5">
    <source>
        <dbReference type="EMBL" id="MDY0393878.1"/>
    </source>
</evidence>
<evidence type="ECO:0000256" key="1">
    <source>
        <dbReference type="ARBA" id="ARBA00008520"/>
    </source>
</evidence>
<keyword evidence="2" id="KW-0813">Transport</keyword>
<reference evidence="5 6" key="1">
    <citation type="submission" date="2023-10" db="EMBL/GenBank/DDBJ databases">
        <title>Virgibacillus halophilus 5B73C genome.</title>
        <authorList>
            <person name="Miliotis G."/>
            <person name="Sengupta P."/>
            <person name="Hameed A."/>
            <person name="Chuvochina M."/>
            <person name="Mcdonagh F."/>
            <person name="Simpson A.C."/>
            <person name="Singh N.K."/>
            <person name="Rekha P.D."/>
            <person name="Raman K."/>
            <person name="Hugenholtz P."/>
            <person name="Venkateswaran K."/>
        </authorList>
    </citation>
    <scope>NUCLEOTIDE SEQUENCE [LARGE SCALE GENOMIC DNA]</scope>
    <source>
        <strain evidence="5 6">5B73C</strain>
    </source>
</reference>
<dbReference type="Proteomes" id="UP001281447">
    <property type="component" value="Unassembled WGS sequence"/>
</dbReference>
<name>A0ABU5C3K0_9BACI</name>
<dbReference type="PROSITE" id="PS51257">
    <property type="entry name" value="PROKAR_LIPOPROTEIN"/>
    <property type="match status" value="1"/>
</dbReference>
<dbReference type="EMBL" id="JAWDIP010000003">
    <property type="protein sequence ID" value="MDY0393878.1"/>
    <property type="molecule type" value="Genomic_DNA"/>
</dbReference>
<evidence type="ECO:0000256" key="2">
    <source>
        <dbReference type="ARBA" id="ARBA00022448"/>
    </source>
</evidence>
<evidence type="ECO:0000256" key="4">
    <source>
        <dbReference type="SAM" id="SignalP"/>
    </source>
</evidence>
<keyword evidence="6" id="KW-1185">Reference proteome</keyword>
<proteinExistence type="inferred from homology"/>
<comment type="similarity">
    <text evidence="1">Belongs to the bacterial solute-binding protein 1 family.</text>
</comment>
<feature type="signal peptide" evidence="4">
    <location>
        <begin position="1"/>
        <end position="20"/>
    </location>
</feature>
<dbReference type="SUPFAM" id="SSF53850">
    <property type="entry name" value="Periplasmic binding protein-like II"/>
    <property type="match status" value="1"/>
</dbReference>
<dbReference type="PANTHER" id="PTHR30061:SF50">
    <property type="entry name" value="MALTOSE_MALTODEXTRIN-BINDING PERIPLASMIC PROTEIN"/>
    <property type="match status" value="1"/>
</dbReference>
<accession>A0ABU5C3K0</accession>
<feature type="chain" id="PRO_5046236675" evidence="4">
    <location>
        <begin position="21"/>
        <end position="94"/>
    </location>
</feature>
<evidence type="ECO:0000256" key="3">
    <source>
        <dbReference type="ARBA" id="ARBA00022729"/>
    </source>
</evidence>
<sequence>MKKLLISVSLLLLMITAACSSGDKEHADGKTTIKYAYWDKKQEKLMKDLVKEFNKENPDIRVKLELTPYDQYFTKLDAAATGGSLPDVFLDEWS</sequence>
<dbReference type="Gene3D" id="3.40.190.10">
    <property type="entry name" value="Periplasmic binding protein-like II"/>
    <property type="match status" value="1"/>
</dbReference>
<protein>
    <submittedName>
        <fullName evidence="5">Extracellular solute-binding protein</fullName>
    </submittedName>
</protein>
<gene>
    <name evidence="5" type="ORF">RWE15_04645</name>
</gene>